<reference evidence="3" key="1">
    <citation type="journal article" date="2015" name="Environ. Microbiol.">
        <title>Plasmids from the gut microbiome of cabbage root fly larvae encode SaxA that catalyses the conversion of the plant toxin 2-phenylethyl isothiocyanate.</title>
        <authorList>
            <person name="Welte C.U."/>
            <person name="de Graaf R.M."/>
            <person name="van den Bosch T.J."/>
            <person name="Op den Camp H.J."/>
            <person name="van Dam N.M."/>
            <person name="Jetten M.S."/>
        </authorList>
    </citation>
    <scope>NUCLEOTIDE SEQUENCE</scope>
    <source>
        <plasmid evidence="3">Drgb3</plasmid>
    </source>
</reference>
<evidence type="ECO:0000256" key="1">
    <source>
        <dbReference type="SAM" id="MobiDB-lite"/>
    </source>
</evidence>
<dbReference type="AlphaFoldDB" id="A0A0N9NKB0"/>
<accession>A0A0N9NKB0</accession>
<dbReference type="Pfam" id="PF01526">
    <property type="entry name" value="DDE_Tnp_Tn3"/>
    <property type="match status" value="1"/>
</dbReference>
<protein>
    <submittedName>
        <fullName evidence="3">Transposase, TnpA family</fullName>
    </submittedName>
</protein>
<feature type="domain" description="Tn3 transposase DDE" evidence="2">
    <location>
        <begin position="57"/>
        <end position="100"/>
    </location>
</feature>
<dbReference type="GO" id="GO:0006313">
    <property type="term" value="P:DNA transposition"/>
    <property type="evidence" value="ECO:0007669"/>
    <property type="project" value="InterPro"/>
</dbReference>
<keyword evidence="3" id="KW-0614">Plasmid</keyword>
<dbReference type="EMBL" id="KT351734">
    <property type="protein sequence ID" value="ALG88692.1"/>
    <property type="molecule type" value="Genomic_DNA"/>
</dbReference>
<feature type="region of interest" description="Disordered" evidence="1">
    <location>
        <begin position="31"/>
        <end position="54"/>
    </location>
</feature>
<reference evidence="3" key="2">
    <citation type="submission" date="2015-07" db="EMBL/GenBank/DDBJ databases">
        <authorList>
            <person name="Welte C."/>
            <person name="de Graaf R."/>
            <person name="van den Bosch T.J.M."/>
            <person name="Op den Camp H."/>
            <person name="van Dam N."/>
            <person name="Jetten M."/>
        </authorList>
    </citation>
    <scope>NUCLEOTIDE SEQUENCE</scope>
    <source>
        <plasmid evidence="3">Drgb3</plasmid>
    </source>
</reference>
<dbReference type="GO" id="GO:0004803">
    <property type="term" value="F:transposase activity"/>
    <property type="evidence" value="ECO:0007669"/>
    <property type="project" value="InterPro"/>
</dbReference>
<geneLocation type="plasmid" evidence="3">
    <name>Drgb3</name>
</geneLocation>
<sequence>MTDTASGQVAVNFVRYHPDVIGQANFNNPLKFIRPPDSSGRDQGSGGGRISVTTPPALTLHTAAITLWNTVYIERTIEPLKQKGVPVNELLVSHPSPLLYTI</sequence>
<name>A0A0N9NKB0_PECCA</name>
<evidence type="ECO:0000259" key="2">
    <source>
        <dbReference type="Pfam" id="PF01526"/>
    </source>
</evidence>
<evidence type="ECO:0000313" key="3">
    <source>
        <dbReference type="EMBL" id="ALG88692.1"/>
    </source>
</evidence>
<organism evidence="3">
    <name type="scientific">Pectobacterium carotovorum</name>
    <name type="common">Erwinia carotovora</name>
    <dbReference type="NCBI Taxonomy" id="554"/>
    <lineage>
        <taxon>Bacteria</taxon>
        <taxon>Pseudomonadati</taxon>
        <taxon>Pseudomonadota</taxon>
        <taxon>Gammaproteobacteria</taxon>
        <taxon>Enterobacterales</taxon>
        <taxon>Pectobacteriaceae</taxon>
        <taxon>Pectobacterium</taxon>
    </lineage>
</organism>
<dbReference type="InterPro" id="IPR002513">
    <property type="entry name" value="Tn3_Tnp_DDE_dom"/>
</dbReference>
<proteinExistence type="predicted"/>